<dbReference type="RefSeq" id="WP_088465532.1">
    <property type="nucleotide sequence ID" value="NZ_NIRR01000035.1"/>
</dbReference>
<keyword evidence="2" id="KW-1185">Reference proteome</keyword>
<reference evidence="1 2" key="1">
    <citation type="submission" date="2017-06" db="EMBL/GenBank/DDBJ databases">
        <title>Hymenobacter amundsenii sp. nov. isolated from regoliths in Antarctica.</title>
        <authorList>
            <person name="Sedlacek I."/>
            <person name="Kralova S."/>
            <person name="Pantucek R."/>
            <person name="Svec P."/>
            <person name="Holochova P."/>
            <person name="Stankova E."/>
            <person name="Vrbovska V."/>
            <person name="Busse H.-J."/>
        </authorList>
    </citation>
    <scope>NUCLEOTIDE SEQUENCE [LARGE SCALE GENOMIC DNA]</scope>
    <source>
        <strain evidence="1 2">CCM 8682</strain>
    </source>
</reference>
<evidence type="ECO:0008006" key="3">
    <source>
        <dbReference type="Google" id="ProtNLM"/>
    </source>
</evidence>
<dbReference type="InterPro" id="IPR019613">
    <property type="entry name" value="DUF4198"/>
</dbReference>
<dbReference type="AlphaFoldDB" id="A0A246FHK6"/>
<sequence>MKRALLFLLLLATTTVLAREFWLAPVRFWVEPGAAVHLQRLVGDNFAGTAWPGRNARLTAFRHYAPGQPPTDLLTDAAPATDTIQSTVALRQPGTHLVTLETGNVLATLPGAQFTAYLREEGFNYALAQREQRGQTNEPGRETYRRCAKTLVQAGHYSAADTARTWGRPVGLALELVPEQNPYGLSPGAALTVRVLVTGRPVAGQLVRLWQHGSRGPALLTKLYSNQNGRVLLHLPTPGEYLISAVRLEAASATTEADWQSTWSTLTFGLADRNRL</sequence>
<name>A0A246FHK6_9BACT</name>
<organism evidence="1 2">
    <name type="scientific">Hymenobacter amundsenii</name>
    <dbReference type="NCBI Taxonomy" id="2006685"/>
    <lineage>
        <taxon>Bacteria</taxon>
        <taxon>Pseudomonadati</taxon>
        <taxon>Bacteroidota</taxon>
        <taxon>Cytophagia</taxon>
        <taxon>Cytophagales</taxon>
        <taxon>Hymenobacteraceae</taxon>
        <taxon>Hymenobacter</taxon>
    </lineage>
</organism>
<dbReference type="Proteomes" id="UP000197277">
    <property type="component" value="Unassembled WGS sequence"/>
</dbReference>
<protein>
    <recommendedName>
        <fullName evidence="3">DUF4198 domain-containing protein</fullName>
    </recommendedName>
</protein>
<proteinExistence type="predicted"/>
<evidence type="ECO:0000313" key="2">
    <source>
        <dbReference type="Proteomes" id="UP000197277"/>
    </source>
</evidence>
<dbReference type="Pfam" id="PF10670">
    <property type="entry name" value="DUF4198"/>
    <property type="match status" value="1"/>
</dbReference>
<gene>
    <name evidence="1" type="ORF">CDA63_16355</name>
</gene>
<accession>A0A246FHK6</accession>
<comment type="caution">
    <text evidence="1">The sequence shown here is derived from an EMBL/GenBank/DDBJ whole genome shotgun (WGS) entry which is preliminary data.</text>
</comment>
<dbReference type="EMBL" id="NIRR01000035">
    <property type="protein sequence ID" value="OWP62001.1"/>
    <property type="molecule type" value="Genomic_DNA"/>
</dbReference>
<evidence type="ECO:0000313" key="1">
    <source>
        <dbReference type="EMBL" id="OWP62001.1"/>
    </source>
</evidence>
<dbReference type="OrthoDB" id="581894at2"/>